<name>A0AC61L217_9EURY</name>
<accession>A0AC61L217</accession>
<evidence type="ECO:0000313" key="1">
    <source>
        <dbReference type="EMBL" id="PXF60431.1"/>
    </source>
</evidence>
<proteinExistence type="predicted"/>
<sequence>MRTSNLLIATLLLVALVLPAVADYPMFGLDPGRTGNASGDAPLSNMRIWETKPGVGYVGCGASVSDGRVYVSTWPTMSESSGLGLYCLDESDGSIIWNNSLGGNGGVSTPAVAGDRVFAGSVGPYGTPEPGDPTTGDLYCINATNGNTLWNKSVESNPGWFGLASSPLIYDDVVYVVSFSDGKLHAFDFDGNELWDYAASGGSDIYMSAATDGSRIFFGGGNAINCVDIATHNAVWTFGVGSQVSTTPAVEGGVVYFATGKGEKKLYAANTTTGNETWSRYHYGSLSSPAVSNGRIYIGDKDKRLSCIDATDGSEIWNQTLKGACRSSAVVAGGMVYTAANGAEGTVYCFDADDGTLKWSYDTGDYVMVPPSVSDGILFVGSDTGYLYAFGIWKGNTVLLKGETLNVTTNNGANYTISPTTALGAFVKTARREGFNFTINDSAYAVNGTLFIDSIADVSNDAAEGNCWHYWVNYPDGPKPDRAANEFELNAASDARDVVMFYYGGATSTPVDAVMGVEITTQVIDEKPEAIFITVERHDFIESASAGSNLNITLLNPAEVQSGIDLLRYDLVFLEHLSGSTAENLKNPIEAANTAGIDIICIHSEWHDDEFGNVNLTAEHPFILRYWDNCDEENIARLMTYLEVSFCGLIGDIKNPIPIPKTYICHPDTSQLFLNTPEYLEWYGDINRSGYRYNPDNLTIGIASWHQATKSPEIPDLVHTLEKKGVNVISIGFGGSGDLRRFYLVNNSTIVDTIICTKSFRINMGDVDQGIRDLETLDVPVMRALRLYYMAPAAWRNETSHGISILDLGFQVGLPEMDGIIDPIVIAGKNESDSEYQPIDEQINWTADRATGWAHLNSTPDDEKRLAMIYYNHGGGKNNLAACYVNVPPSLQNIVNAMNRSGYAVDGEIPNETELVRMMTLNGTNIGTWAPGELERLVSSGTATLLPVETYLGWFGELEADRQAEVVERWGKPPGEIMTWKNETTGEEYFVIPKLSFGNVILTPQPTRGWLQNNTVLYHNKDIPPHHQYIAFYLWLKHDRESGGYGADAIMHFGKHGTQEWLPGKESGLSSDNCWPAMLIQDMPVIYPYIVDNIAEGTQAKRRGSAAMITHLTPPIVASGLYGNLTNLARTVALYVDCDNETVKEEYRNTIITECRELHLDDDMSVDLNETSETLTNETLFDEFVLELAEYLYDIKTDFMPYGLHTFGDPPGGKPLIGLITSMLRDDYKKDVALMIGYDDYPNPLQIDKKERELDNCTARLLENVLINGTGIIEAQEDVFDNRSSENVSRHLERGLLFADGIADCTVEVPATLDGFDGEYISPSEADDPIRNPNVLPTGRNFYSMNPRAIPTKEAWETGKKMADALIERYRADHDGAYPRKPAIVLWAWAMTDYGVVESEILYLVGARPVWDSYGAVYDVELINESELGRPRIDVMIIPSGLHRDVYPEKLKLIDRAIRLAAADNATSYDNYVRENSEEIFEALNATGNYTGPYPKEDARYLSVSRIFLEAPGTYGPNLDSVIGASSTWNDSSVIGETYISRMHYIYGDEVWGIPGEEVFKLNLAQIDAIVFNMNSNLYGLIDNDDVFQYVGGLLQAYKVVTGNDFDSDSVYVTDNSDPTADPTVSSLREAIYQELRTRYLNPEWIEGMLGEGYAGAGEISKFFEYLWGWEATCPDLISDDVWQEVFDVYVGDQYGLGLGEFFKGDTAYAYQSIVGRLLETVRKGYWTPASDDVLRQLVTAYIESIVETGCVTCCHHTCGNPFLDEYIRGLISTLGIDIDQETMDEYERIMDAMKGDTSAETSEDRSKPDDSGGSNTGDGTYPSGWSNETEKEEGGSGMDVSMPASSSEASDPSEPSDYIEGSEMAVEKSEKSGSMPSFSGAPMIGMILVLALMVIIYWGYRRRR</sequence>
<protein>
    <submittedName>
        <fullName evidence="1">Cobalt chelatase</fullName>
    </submittedName>
</protein>
<evidence type="ECO:0000313" key="2">
    <source>
        <dbReference type="Proteomes" id="UP000248329"/>
    </source>
</evidence>
<comment type="caution">
    <text evidence="1">The sequence shown here is derived from an EMBL/GenBank/DDBJ whole genome shotgun (WGS) entry which is preliminary data.</text>
</comment>
<dbReference type="EMBL" id="PQXF01000017">
    <property type="protein sequence ID" value="PXF60431.1"/>
    <property type="molecule type" value="Genomic_DNA"/>
</dbReference>
<organism evidence="1 2">
    <name type="scientific">Candidatus Methanogaster sp</name>
    <dbReference type="NCBI Taxonomy" id="3386292"/>
    <lineage>
        <taxon>Archaea</taxon>
        <taxon>Methanobacteriati</taxon>
        <taxon>Methanobacteriota</taxon>
        <taxon>Stenosarchaea group</taxon>
        <taxon>Methanomicrobia</taxon>
        <taxon>Methanosarcinales</taxon>
        <taxon>ANME-2 cluster</taxon>
        <taxon>Candidatus Methanogasteraceae</taxon>
        <taxon>Candidatus Methanogaster</taxon>
    </lineage>
</organism>
<gene>
    <name evidence="1" type="ORF">C4B59_09520</name>
</gene>
<reference evidence="1" key="1">
    <citation type="submission" date="2018-01" db="EMBL/GenBank/DDBJ databases">
        <authorList>
            <person name="Krukenberg V."/>
        </authorList>
    </citation>
    <scope>NUCLEOTIDE SEQUENCE</scope>
    <source>
        <strain evidence="1">E20ANME2</strain>
    </source>
</reference>
<dbReference type="Proteomes" id="UP000248329">
    <property type="component" value="Unassembled WGS sequence"/>
</dbReference>